<evidence type="ECO:0000259" key="2">
    <source>
        <dbReference type="Pfam" id="PF01205"/>
    </source>
</evidence>
<dbReference type="PANTHER" id="PTHR16301">
    <property type="entry name" value="IMPACT-RELATED"/>
    <property type="match status" value="1"/>
</dbReference>
<name>A0ABY5R8N0_9MOLU</name>
<evidence type="ECO:0000313" key="3">
    <source>
        <dbReference type="EMBL" id="UVD81859.1"/>
    </source>
</evidence>
<gene>
    <name evidence="3" type="ORF">NV226_00940</name>
</gene>
<keyword evidence="4" id="KW-1185">Reference proteome</keyword>
<proteinExistence type="inferred from homology"/>
<dbReference type="InterPro" id="IPR001498">
    <property type="entry name" value="Impact_N"/>
</dbReference>
<accession>A0ABY5R8N0</accession>
<dbReference type="InterPro" id="IPR036956">
    <property type="entry name" value="Impact_N_sf"/>
</dbReference>
<dbReference type="RefSeq" id="WP_258211033.1">
    <property type="nucleotide sequence ID" value="NZ_CP102734.1"/>
</dbReference>
<dbReference type="InterPro" id="IPR023582">
    <property type="entry name" value="Impact"/>
</dbReference>
<dbReference type="PANTHER" id="PTHR16301:SF20">
    <property type="entry name" value="IMPACT FAMILY MEMBER YIGZ"/>
    <property type="match status" value="1"/>
</dbReference>
<dbReference type="Pfam" id="PF01205">
    <property type="entry name" value="Impact_N"/>
    <property type="match status" value="1"/>
</dbReference>
<feature type="domain" description="Impact N-terminal" evidence="2">
    <location>
        <begin position="7"/>
        <end position="111"/>
    </location>
</feature>
<dbReference type="InterPro" id="IPR020568">
    <property type="entry name" value="Ribosomal_Su5_D2-typ_SF"/>
</dbReference>
<dbReference type="EMBL" id="CP102734">
    <property type="protein sequence ID" value="UVD81859.1"/>
    <property type="molecule type" value="Genomic_DNA"/>
</dbReference>
<evidence type="ECO:0000313" key="4">
    <source>
        <dbReference type="Proteomes" id="UP001059252"/>
    </source>
</evidence>
<protein>
    <submittedName>
        <fullName evidence="3">YigZ family protein</fullName>
    </submittedName>
</protein>
<sequence>MHLYEIKKSKFYTAIYQVNSKKTIDEIIQKLKKEHKKARHICYAFYYQDGEGNFHGGYWDDGEPKGSAGQPLFSLLQHHHQINKLLVVIRYFGGTKLGYGGLLRAYINAAKLNF</sequence>
<comment type="similarity">
    <text evidence="1">Belongs to the IMPACT family.</text>
</comment>
<dbReference type="SUPFAM" id="SSF54211">
    <property type="entry name" value="Ribosomal protein S5 domain 2-like"/>
    <property type="match status" value="1"/>
</dbReference>
<reference evidence="3" key="1">
    <citation type="submission" date="2022-08" db="EMBL/GenBank/DDBJ databases">
        <title>Complete genome of Mycoplasma iguanae type strain 2327.</title>
        <authorList>
            <person name="Spergser J."/>
        </authorList>
    </citation>
    <scope>NUCLEOTIDE SEQUENCE</scope>
    <source>
        <strain evidence="3">2327</strain>
    </source>
</reference>
<dbReference type="Gene3D" id="3.30.230.30">
    <property type="entry name" value="Impact, N-terminal domain"/>
    <property type="match status" value="1"/>
</dbReference>
<dbReference type="Proteomes" id="UP001059252">
    <property type="component" value="Chromosome"/>
</dbReference>
<organism evidence="3 4">
    <name type="scientific">Mycoplasma iguanae</name>
    <dbReference type="NCBI Taxonomy" id="292461"/>
    <lineage>
        <taxon>Bacteria</taxon>
        <taxon>Bacillati</taxon>
        <taxon>Mycoplasmatota</taxon>
        <taxon>Mollicutes</taxon>
        <taxon>Mycoplasmataceae</taxon>
        <taxon>Mycoplasma</taxon>
    </lineage>
</organism>
<evidence type="ECO:0000256" key="1">
    <source>
        <dbReference type="ARBA" id="ARBA00007665"/>
    </source>
</evidence>